<reference evidence="7 8" key="1">
    <citation type="submission" date="2023-10" db="EMBL/GenBank/DDBJ databases">
        <title>Draft genome sequence of Xylaria bambusicola isolate GMP-LS, the root and basal stem rot pathogen of sugarcane in Indonesia.</title>
        <authorList>
            <person name="Selvaraj P."/>
            <person name="Muralishankar V."/>
            <person name="Muruganantham S."/>
            <person name="Sp S."/>
            <person name="Haryani S."/>
            <person name="Lau K.J.X."/>
            <person name="Naqvi N.I."/>
        </authorList>
    </citation>
    <scope>NUCLEOTIDE SEQUENCE [LARGE SCALE GENOMIC DNA]</scope>
    <source>
        <strain evidence="7">GMP-LS</strain>
    </source>
</reference>
<dbReference type="Proteomes" id="UP001305414">
    <property type="component" value="Unassembled WGS sequence"/>
</dbReference>
<feature type="compositionally biased region" description="Polar residues" evidence="6">
    <location>
        <begin position="470"/>
        <end position="492"/>
    </location>
</feature>
<evidence type="ECO:0000256" key="2">
    <source>
        <dbReference type="ARBA" id="ARBA00004421"/>
    </source>
</evidence>
<sequence>MDSPEFAPGRPGIPQPRRVMTAPVGTLTSLQGPTSSSTSSTSQDVSNAASEDLVETLYSHPSVRIISFTSSHRNYTKSFTGSSDNDAPPGSLPPSSGLERTIAVGAFRIYRAPGSVAFLSCGSALQPILPKSQCWCIHEDNSRFVLQIRRPQYWRIELPVTHPDDVLRALLLRDVFDKILLFEKTVCPFKRSFTVELPDPPETPIKKKAWTAEGKNLIPSAFDSDLSPPAHEPIAISRGKLTNISGFWSLGSIPPGDEDAFKSWAEAQMSNVDKNGNAGGLRNARPIHHPFPNVDNEHVEALEHGTYTEINYLGGKGGLERDACHTPDNPDSTEVSQDSKQTTSFLHQSNDIISNQGLLNSEDGEDGPSFEGSGRVTPVNLTRKRMTRMLAGRSFSGRPPLTQVVSTPSRSNGPPAANDTRSYPPAALTRGRSSSASAGSSCSIQPRPSYSTPLSGSPRARAVSFKLESAESSGLSPHAASTVTPNDVNSAAPTPQVQQFITNAEIDGHVNTETSPRASRPSPEELPLSPSKEKLRTHRRSHASSLSISRPALSPLPSAANLFSGAPKQTPQSHFATAHKVPTSMVQKILGVLLGAPSYLIKLMLQVAARIIAGEWRGLVLGFNEAGEEIPVQWDYYSDDEFSELSDSDDYTLTNRSSTINDNLTHTGARRRVRSKQDSNDDDDDDDDSWEVD</sequence>
<dbReference type="AlphaFoldDB" id="A0AAN7UB61"/>
<keyword evidence="5" id="KW-0472">Membrane</keyword>
<dbReference type="InterPro" id="IPR024758">
    <property type="entry name" value="Inp1"/>
</dbReference>
<comment type="similarity">
    <text evidence="3">Belongs to the INP1 family.</text>
</comment>
<feature type="compositionally biased region" description="Low complexity" evidence="6">
    <location>
        <begin position="25"/>
        <end position="43"/>
    </location>
</feature>
<feature type="compositionally biased region" description="Polar residues" evidence="6">
    <location>
        <begin position="329"/>
        <end position="343"/>
    </location>
</feature>
<gene>
    <name evidence="7" type="ORF">RRF57_001226</name>
</gene>
<organism evidence="7 8">
    <name type="scientific">Xylaria bambusicola</name>
    <dbReference type="NCBI Taxonomy" id="326684"/>
    <lineage>
        <taxon>Eukaryota</taxon>
        <taxon>Fungi</taxon>
        <taxon>Dikarya</taxon>
        <taxon>Ascomycota</taxon>
        <taxon>Pezizomycotina</taxon>
        <taxon>Sordariomycetes</taxon>
        <taxon>Xylariomycetidae</taxon>
        <taxon>Xylariales</taxon>
        <taxon>Xylariaceae</taxon>
        <taxon>Xylaria</taxon>
    </lineage>
</organism>
<comment type="subcellular location">
    <subcellularLocation>
        <location evidence="2">Peroxisome membrane</location>
        <topology evidence="2">Peripheral membrane protein</topology>
    </subcellularLocation>
</comment>
<comment type="function">
    <text evidence="1">Required for peroxisome inheritance.</text>
</comment>
<proteinExistence type="inferred from homology"/>
<feature type="compositionally biased region" description="Acidic residues" evidence="6">
    <location>
        <begin position="680"/>
        <end position="693"/>
    </location>
</feature>
<feature type="region of interest" description="Disordered" evidence="6">
    <location>
        <begin position="1"/>
        <end position="47"/>
    </location>
</feature>
<accession>A0AAN7UB61</accession>
<evidence type="ECO:0000256" key="5">
    <source>
        <dbReference type="ARBA" id="ARBA00023136"/>
    </source>
</evidence>
<evidence type="ECO:0000313" key="8">
    <source>
        <dbReference type="Proteomes" id="UP001305414"/>
    </source>
</evidence>
<feature type="region of interest" description="Disordered" evidence="6">
    <location>
        <begin position="511"/>
        <end position="552"/>
    </location>
</feature>
<feature type="region of interest" description="Disordered" evidence="6">
    <location>
        <begin position="648"/>
        <end position="693"/>
    </location>
</feature>
<evidence type="ECO:0000256" key="6">
    <source>
        <dbReference type="SAM" id="MobiDB-lite"/>
    </source>
</evidence>
<protein>
    <recommendedName>
        <fullName evidence="4">Inheritance of peroxisomes protein 1</fullName>
    </recommendedName>
</protein>
<keyword evidence="8" id="KW-1185">Reference proteome</keyword>
<feature type="region of interest" description="Disordered" evidence="6">
    <location>
        <begin position="318"/>
        <end position="343"/>
    </location>
</feature>
<evidence type="ECO:0000256" key="3">
    <source>
        <dbReference type="ARBA" id="ARBA00010707"/>
    </source>
</evidence>
<dbReference type="GO" id="GO:0045033">
    <property type="term" value="P:peroxisome inheritance"/>
    <property type="evidence" value="ECO:0007669"/>
    <property type="project" value="InterPro"/>
</dbReference>
<dbReference type="Pfam" id="PF12634">
    <property type="entry name" value="Inp1"/>
    <property type="match status" value="1"/>
</dbReference>
<dbReference type="EMBL" id="JAWHQM010000002">
    <property type="protein sequence ID" value="KAK5625509.1"/>
    <property type="molecule type" value="Genomic_DNA"/>
</dbReference>
<evidence type="ECO:0000313" key="7">
    <source>
        <dbReference type="EMBL" id="KAK5625509.1"/>
    </source>
</evidence>
<feature type="compositionally biased region" description="Polar residues" evidence="6">
    <location>
        <begin position="403"/>
        <end position="412"/>
    </location>
</feature>
<evidence type="ECO:0000256" key="1">
    <source>
        <dbReference type="ARBA" id="ARBA00003594"/>
    </source>
</evidence>
<comment type="caution">
    <text evidence="7">The sequence shown here is derived from an EMBL/GenBank/DDBJ whole genome shotgun (WGS) entry which is preliminary data.</text>
</comment>
<feature type="region of interest" description="Disordered" evidence="6">
    <location>
        <begin position="356"/>
        <end position="492"/>
    </location>
</feature>
<feature type="compositionally biased region" description="Polar residues" evidence="6">
    <location>
        <begin position="652"/>
        <end position="666"/>
    </location>
</feature>
<feature type="compositionally biased region" description="Polar residues" evidence="6">
    <location>
        <begin position="442"/>
        <end position="455"/>
    </location>
</feature>
<name>A0AAN7UB61_9PEZI</name>
<evidence type="ECO:0000256" key="4">
    <source>
        <dbReference type="ARBA" id="ARBA00021397"/>
    </source>
</evidence>
<feature type="compositionally biased region" description="Low complexity" evidence="6">
    <location>
        <begin position="430"/>
        <end position="441"/>
    </location>
</feature>
<dbReference type="GO" id="GO:0005780">
    <property type="term" value="C:extrinsic component of intraperoxisomal membrane"/>
    <property type="evidence" value="ECO:0007669"/>
    <property type="project" value="InterPro"/>
</dbReference>